<dbReference type="Proteomes" id="UP000002051">
    <property type="component" value="Chromosome 3"/>
</dbReference>
<sequence length="408" mass="45525">MRLRTSFLFISFFILSLGFLEAQKVPAVYVFGDSLVDVGNNNYLNDTFAKAIFPYYGIDFPTKKPAGRFCNGKNAADLIAEKVGLATSPPYLSLASSKVKNKNVSFLSGVNFASGGAGIFKGIDPNYMRSIHLTEQVDYYSQMYEESTKQIEVSTLQKHLSESIFFVVIGNNDIFDYFNSKDLQKKNTPQQFVKSMASSLKVQLQRLYKKGARRFEIAGVAAIGCCPTLRLKNKTECFSEANLLSVNYNENLHSMLKKWQLESKNLSYSYFDTYAAIQDLIQNPTSHGFVDVKAACCGIGELNAEVPCLPSANICTNRQDHIFWDSVHPTEAVTRIIVDRLYNGPSQYTSPVNMKELLHVSISVALNNILTWMGSMGDQECSWPRQVTSIALRKGASLRSTQVVEPTS</sequence>
<dbReference type="PaxDb" id="3880-AES70386"/>
<dbReference type="AlphaFoldDB" id="G7IY44"/>
<organism evidence="5 7">
    <name type="scientific">Medicago truncatula</name>
    <name type="common">Barrel medic</name>
    <name type="synonym">Medicago tribuloides</name>
    <dbReference type="NCBI Taxonomy" id="3880"/>
    <lineage>
        <taxon>Eukaryota</taxon>
        <taxon>Viridiplantae</taxon>
        <taxon>Streptophyta</taxon>
        <taxon>Embryophyta</taxon>
        <taxon>Tracheophyta</taxon>
        <taxon>Spermatophyta</taxon>
        <taxon>Magnoliopsida</taxon>
        <taxon>eudicotyledons</taxon>
        <taxon>Gunneridae</taxon>
        <taxon>Pentapetalae</taxon>
        <taxon>rosids</taxon>
        <taxon>fabids</taxon>
        <taxon>Fabales</taxon>
        <taxon>Fabaceae</taxon>
        <taxon>Papilionoideae</taxon>
        <taxon>50 kb inversion clade</taxon>
        <taxon>NPAAA clade</taxon>
        <taxon>Hologalegina</taxon>
        <taxon>IRL clade</taxon>
        <taxon>Trifolieae</taxon>
        <taxon>Medicago</taxon>
    </lineage>
</organism>
<evidence type="ECO:0000256" key="4">
    <source>
        <dbReference type="SAM" id="SignalP"/>
    </source>
</evidence>
<dbReference type="Gene3D" id="3.40.50.1110">
    <property type="entry name" value="SGNH hydrolase"/>
    <property type="match status" value="1"/>
</dbReference>
<evidence type="ECO:0000313" key="7">
    <source>
        <dbReference type="Proteomes" id="UP000002051"/>
    </source>
</evidence>
<keyword evidence="4" id="KW-0732">Signal</keyword>
<dbReference type="InterPro" id="IPR051058">
    <property type="entry name" value="GDSL_Est/Lipase"/>
</dbReference>
<dbReference type="InterPro" id="IPR001087">
    <property type="entry name" value="GDSL"/>
</dbReference>
<reference evidence="6" key="3">
    <citation type="submission" date="2015-04" db="UniProtKB">
        <authorList>
            <consortium name="EnsemblPlants"/>
        </authorList>
    </citation>
    <scope>IDENTIFICATION</scope>
    <source>
        <strain evidence="6">cv. Jemalong A17</strain>
    </source>
</reference>
<proteinExistence type="inferred from homology"/>
<name>G7IY44_MEDTR</name>
<evidence type="ECO:0000256" key="1">
    <source>
        <dbReference type="ARBA" id="ARBA00008668"/>
    </source>
</evidence>
<dbReference type="SUPFAM" id="SSF52266">
    <property type="entry name" value="SGNH hydrolase"/>
    <property type="match status" value="1"/>
</dbReference>
<reference evidence="5 7" key="1">
    <citation type="journal article" date="2011" name="Nature">
        <title>The Medicago genome provides insight into the evolution of rhizobial symbioses.</title>
        <authorList>
            <person name="Young N.D."/>
            <person name="Debelle F."/>
            <person name="Oldroyd G.E."/>
            <person name="Geurts R."/>
            <person name="Cannon S.B."/>
            <person name="Udvardi M.K."/>
            <person name="Benedito V.A."/>
            <person name="Mayer K.F."/>
            <person name="Gouzy J."/>
            <person name="Schoof H."/>
            <person name="Van de Peer Y."/>
            <person name="Proost S."/>
            <person name="Cook D.R."/>
            <person name="Meyers B.C."/>
            <person name="Spannagl M."/>
            <person name="Cheung F."/>
            <person name="De Mita S."/>
            <person name="Krishnakumar V."/>
            <person name="Gundlach H."/>
            <person name="Zhou S."/>
            <person name="Mudge J."/>
            <person name="Bharti A.K."/>
            <person name="Murray J.D."/>
            <person name="Naoumkina M.A."/>
            <person name="Rosen B."/>
            <person name="Silverstein K.A."/>
            <person name="Tang H."/>
            <person name="Rombauts S."/>
            <person name="Zhao P.X."/>
            <person name="Zhou P."/>
            <person name="Barbe V."/>
            <person name="Bardou P."/>
            <person name="Bechner M."/>
            <person name="Bellec A."/>
            <person name="Berger A."/>
            <person name="Berges H."/>
            <person name="Bidwell S."/>
            <person name="Bisseling T."/>
            <person name="Choisne N."/>
            <person name="Couloux A."/>
            <person name="Denny R."/>
            <person name="Deshpande S."/>
            <person name="Dai X."/>
            <person name="Doyle J.J."/>
            <person name="Dudez A.M."/>
            <person name="Farmer A.D."/>
            <person name="Fouteau S."/>
            <person name="Franken C."/>
            <person name="Gibelin C."/>
            <person name="Gish J."/>
            <person name="Goldstein S."/>
            <person name="Gonzalez A.J."/>
            <person name="Green P.J."/>
            <person name="Hallab A."/>
            <person name="Hartog M."/>
            <person name="Hua A."/>
            <person name="Humphray S.J."/>
            <person name="Jeong D.H."/>
            <person name="Jing Y."/>
            <person name="Jocker A."/>
            <person name="Kenton S.M."/>
            <person name="Kim D.J."/>
            <person name="Klee K."/>
            <person name="Lai H."/>
            <person name="Lang C."/>
            <person name="Lin S."/>
            <person name="Macmil S.L."/>
            <person name="Magdelenat G."/>
            <person name="Matthews L."/>
            <person name="McCorrison J."/>
            <person name="Monaghan E.L."/>
            <person name="Mun J.H."/>
            <person name="Najar F.Z."/>
            <person name="Nicholson C."/>
            <person name="Noirot C."/>
            <person name="O'Bleness M."/>
            <person name="Paule C.R."/>
            <person name="Poulain J."/>
            <person name="Prion F."/>
            <person name="Qin B."/>
            <person name="Qu C."/>
            <person name="Retzel E.F."/>
            <person name="Riddle C."/>
            <person name="Sallet E."/>
            <person name="Samain S."/>
            <person name="Samson N."/>
            <person name="Sanders I."/>
            <person name="Saurat O."/>
            <person name="Scarpelli C."/>
            <person name="Schiex T."/>
            <person name="Segurens B."/>
            <person name="Severin A.J."/>
            <person name="Sherrier D.J."/>
            <person name="Shi R."/>
            <person name="Sims S."/>
            <person name="Singer S.R."/>
            <person name="Sinharoy S."/>
            <person name="Sterck L."/>
            <person name="Viollet A."/>
            <person name="Wang B.B."/>
            <person name="Wang K."/>
            <person name="Wang M."/>
            <person name="Wang X."/>
            <person name="Warfsmann J."/>
            <person name="Weissenbach J."/>
            <person name="White D.D."/>
            <person name="White J.D."/>
            <person name="Wiley G.B."/>
            <person name="Wincker P."/>
            <person name="Xing Y."/>
            <person name="Yang L."/>
            <person name="Yao Z."/>
            <person name="Ying F."/>
            <person name="Zhai J."/>
            <person name="Zhou L."/>
            <person name="Zuber A."/>
            <person name="Denarie J."/>
            <person name="Dixon R.A."/>
            <person name="May G.D."/>
            <person name="Schwartz D.C."/>
            <person name="Rogers J."/>
            <person name="Quetier F."/>
            <person name="Town C.D."/>
            <person name="Roe B.A."/>
        </authorList>
    </citation>
    <scope>NUCLEOTIDE SEQUENCE [LARGE SCALE GENOMIC DNA]</scope>
    <source>
        <strain evidence="5">A17</strain>
        <strain evidence="6 7">cv. Jemalong A17</strain>
    </source>
</reference>
<feature type="signal peptide" evidence="4">
    <location>
        <begin position="1"/>
        <end position="22"/>
    </location>
</feature>
<dbReference type="OMA" id="HDNGARR"/>
<reference evidence="5 7" key="2">
    <citation type="journal article" date="2014" name="BMC Genomics">
        <title>An improved genome release (version Mt4.0) for the model legume Medicago truncatula.</title>
        <authorList>
            <person name="Tang H."/>
            <person name="Krishnakumar V."/>
            <person name="Bidwell S."/>
            <person name="Rosen B."/>
            <person name="Chan A."/>
            <person name="Zhou S."/>
            <person name="Gentzbittel L."/>
            <person name="Childs K.L."/>
            <person name="Yandell M."/>
            <person name="Gundlach H."/>
            <person name="Mayer K.F."/>
            <person name="Schwartz D.C."/>
            <person name="Town C.D."/>
        </authorList>
    </citation>
    <scope>GENOME REANNOTATION</scope>
    <source>
        <strain evidence="5">A17</strain>
        <strain evidence="6 7">cv. Jemalong A17</strain>
    </source>
</reference>
<dbReference type="PANTHER" id="PTHR45648:SF106">
    <property type="entry name" value="ANTHER-SPECIFIC PROLINE-RICH PROTEIN APG"/>
    <property type="match status" value="1"/>
</dbReference>
<accession>G7IY44</accession>
<dbReference type="InterPro" id="IPR036514">
    <property type="entry name" value="SGNH_hydro_sf"/>
</dbReference>
<keyword evidence="3" id="KW-0443">Lipid metabolism</keyword>
<dbReference type="EnsemblPlants" id="AES70386">
    <property type="protein sequence ID" value="AES70386"/>
    <property type="gene ID" value="MTR_3g052580"/>
</dbReference>
<gene>
    <name evidence="6" type="primary">11421727</name>
    <name evidence="5" type="ordered locus">MTR_3g052580</name>
</gene>
<dbReference type="OrthoDB" id="1600564at2759"/>
<dbReference type="GO" id="GO:0016042">
    <property type="term" value="P:lipid catabolic process"/>
    <property type="evidence" value="ECO:0007669"/>
    <property type="project" value="UniProtKB-KW"/>
</dbReference>
<dbReference type="CDD" id="cd01837">
    <property type="entry name" value="SGNH_plant_lipase_like"/>
    <property type="match status" value="1"/>
</dbReference>
<dbReference type="STRING" id="3880.G7IY44"/>
<dbReference type="Pfam" id="PF00657">
    <property type="entry name" value="Lipase_GDSL"/>
    <property type="match status" value="1"/>
</dbReference>
<keyword evidence="2" id="KW-0378">Hydrolase</keyword>
<dbReference type="eggNOG" id="KOG0017">
    <property type="taxonomic scope" value="Eukaryota"/>
</dbReference>
<dbReference type="GO" id="GO:0016788">
    <property type="term" value="F:hydrolase activity, acting on ester bonds"/>
    <property type="evidence" value="ECO:0007669"/>
    <property type="project" value="InterPro"/>
</dbReference>
<evidence type="ECO:0000256" key="3">
    <source>
        <dbReference type="ARBA" id="ARBA00022963"/>
    </source>
</evidence>
<dbReference type="PANTHER" id="PTHR45648">
    <property type="entry name" value="GDSL LIPASE/ACYLHYDROLASE FAMILY PROTEIN (AFU_ORTHOLOGUE AFUA_4G14700)"/>
    <property type="match status" value="1"/>
</dbReference>
<comment type="similarity">
    <text evidence="1">Belongs to the 'GDSL' lipolytic enzyme family.</text>
</comment>
<protein>
    <submittedName>
        <fullName evidence="5">GDSL-like lipase/acylhydrolase</fullName>
    </submittedName>
</protein>
<keyword evidence="3" id="KW-0442">Lipid degradation</keyword>
<dbReference type="EMBL" id="CM001219">
    <property type="protein sequence ID" value="AES70386.1"/>
    <property type="molecule type" value="Genomic_DNA"/>
</dbReference>
<feature type="chain" id="PRO_5014572542" evidence="4">
    <location>
        <begin position="23"/>
        <end position="408"/>
    </location>
</feature>
<evidence type="ECO:0000313" key="5">
    <source>
        <dbReference type="EMBL" id="AES70386.1"/>
    </source>
</evidence>
<evidence type="ECO:0000256" key="2">
    <source>
        <dbReference type="ARBA" id="ARBA00022801"/>
    </source>
</evidence>
<evidence type="ECO:0000313" key="6">
    <source>
        <dbReference type="EnsemblPlants" id="AES70386"/>
    </source>
</evidence>
<keyword evidence="7" id="KW-1185">Reference proteome</keyword>
<dbReference type="InterPro" id="IPR035669">
    <property type="entry name" value="SGNH_plant_lipase-like"/>
</dbReference>